<dbReference type="AlphaFoldDB" id="A0A069P7R2"/>
<sequence length="99" mass="10966">MQRPAGKQRQNAVSPGARQRVSGVARASSKRCSIEGVRRAAAKRKLRRTGRPADCNARTPGAEPLAHYVADLFASSKHSRVTDRTIPTVRYARRIERTL</sequence>
<dbReference type="Proteomes" id="UP000027439">
    <property type="component" value="Unassembled WGS sequence"/>
</dbReference>
<protein>
    <submittedName>
        <fullName evidence="2">Uncharacterized protein</fullName>
    </submittedName>
</protein>
<evidence type="ECO:0000256" key="1">
    <source>
        <dbReference type="SAM" id="MobiDB-lite"/>
    </source>
</evidence>
<dbReference type="EMBL" id="JFHE01000003">
    <property type="protein sequence ID" value="KDR36665.1"/>
    <property type="molecule type" value="Genomic_DNA"/>
</dbReference>
<evidence type="ECO:0000313" key="2">
    <source>
        <dbReference type="EMBL" id="KDR36665.1"/>
    </source>
</evidence>
<reference evidence="2 3" key="1">
    <citation type="submission" date="2014-03" db="EMBL/GenBank/DDBJ databases">
        <title>Draft Genome Sequences of Four Burkholderia Strains.</title>
        <authorList>
            <person name="Liu X.Y."/>
            <person name="Li C.X."/>
            <person name="Xu J.H."/>
        </authorList>
    </citation>
    <scope>NUCLEOTIDE SEQUENCE [LARGE SCALE GENOMIC DNA]</scope>
    <source>
        <strain evidence="2 3">R27</strain>
    </source>
</reference>
<proteinExistence type="predicted"/>
<evidence type="ECO:0000313" key="3">
    <source>
        <dbReference type="Proteomes" id="UP000027439"/>
    </source>
</evidence>
<dbReference type="STRING" id="1071679.BG57_17230"/>
<feature type="region of interest" description="Disordered" evidence="1">
    <location>
        <begin position="1"/>
        <end position="28"/>
    </location>
</feature>
<gene>
    <name evidence="2" type="ORF">BG57_17230</name>
</gene>
<name>A0A069P7R2_9BURK</name>
<accession>A0A069P7R2</accession>
<organism evidence="2 3">
    <name type="scientific">Caballeronia grimmiae</name>
    <dbReference type="NCBI Taxonomy" id="1071679"/>
    <lineage>
        <taxon>Bacteria</taxon>
        <taxon>Pseudomonadati</taxon>
        <taxon>Pseudomonadota</taxon>
        <taxon>Betaproteobacteria</taxon>
        <taxon>Burkholderiales</taxon>
        <taxon>Burkholderiaceae</taxon>
        <taxon>Caballeronia</taxon>
    </lineage>
</organism>
<comment type="caution">
    <text evidence="2">The sequence shown here is derived from an EMBL/GenBank/DDBJ whole genome shotgun (WGS) entry which is preliminary data.</text>
</comment>